<sequence>MNTLNSEGRSISGIPIPVSVSLSSTLNFLVNSDGIESSYWFCTCNIFTFCCLSASHSVLNFDGFGTDV</sequence>
<evidence type="ECO:0000313" key="1">
    <source>
        <dbReference type="EMBL" id="CAI2382013.1"/>
    </source>
</evidence>
<dbReference type="Proteomes" id="UP001295684">
    <property type="component" value="Unassembled WGS sequence"/>
</dbReference>
<keyword evidence="2" id="KW-1185">Reference proteome</keyword>
<proteinExistence type="predicted"/>
<dbReference type="EMBL" id="CAMPGE010024151">
    <property type="protein sequence ID" value="CAI2382013.1"/>
    <property type="molecule type" value="Genomic_DNA"/>
</dbReference>
<comment type="caution">
    <text evidence="1">The sequence shown here is derived from an EMBL/GenBank/DDBJ whole genome shotgun (WGS) entry which is preliminary data.</text>
</comment>
<name>A0AAD2D766_EUPCR</name>
<organism evidence="1 2">
    <name type="scientific">Euplotes crassus</name>
    <dbReference type="NCBI Taxonomy" id="5936"/>
    <lineage>
        <taxon>Eukaryota</taxon>
        <taxon>Sar</taxon>
        <taxon>Alveolata</taxon>
        <taxon>Ciliophora</taxon>
        <taxon>Intramacronucleata</taxon>
        <taxon>Spirotrichea</taxon>
        <taxon>Hypotrichia</taxon>
        <taxon>Euplotida</taxon>
        <taxon>Euplotidae</taxon>
        <taxon>Moneuplotes</taxon>
    </lineage>
</organism>
<gene>
    <name evidence="1" type="ORF">ECRASSUSDP1_LOCUS23480</name>
</gene>
<evidence type="ECO:0000313" key="2">
    <source>
        <dbReference type="Proteomes" id="UP001295684"/>
    </source>
</evidence>
<reference evidence="1" key="1">
    <citation type="submission" date="2023-07" db="EMBL/GenBank/DDBJ databases">
        <authorList>
            <consortium name="AG Swart"/>
            <person name="Singh M."/>
            <person name="Singh A."/>
            <person name="Seah K."/>
            <person name="Emmerich C."/>
        </authorList>
    </citation>
    <scope>NUCLEOTIDE SEQUENCE</scope>
    <source>
        <strain evidence="1">DP1</strain>
    </source>
</reference>
<protein>
    <submittedName>
        <fullName evidence="1">Uncharacterized protein</fullName>
    </submittedName>
</protein>
<dbReference type="AlphaFoldDB" id="A0AAD2D766"/>
<accession>A0AAD2D766</accession>